<protein>
    <recommendedName>
        <fullName evidence="4">Flagellin C-terminal domain-containing protein</fullName>
    </recommendedName>
</protein>
<evidence type="ECO:0000259" key="4">
    <source>
        <dbReference type="Pfam" id="PF00700"/>
    </source>
</evidence>
<dbReference type="PANTHER" id="PTHR42792">
    <property type="entry name" value="FLAGELLIN"/>
    <property type="match status" value="1"/>
</dbReference>
<dbReference type="InterPro" id="IPR042187">
    <property type="entry name" value="Flagellin_C_sub2"/>
</dbReference>
<dbReference type="RefSeq" id="WP_255448724.1">
    <property type="nucleotide sequence ID" value="NZ_VTOY01000001.1"/>
</dbReference>
<dbReference type="AlphaFoldDB" id="A0A5D6WBE3"/>
<dbReference type="Gene3D" id="1.20.1330.10">
    <property type="entry name" value="f41 fragment of flagellin, N-terminal domain"/>
    <property type="match status" value="1"/>
</dbReference>
<keyword evidence="6" id="KW-1185">Reference proteome</keyword>
<dbReference type="PANTHER" id="PTHR42792:SF2">
    <property type="entry name" value="FLAGELLIN"/>
    <property type="match status" value="1"/>
</dbReference>
<comment type="subcellular location">
    <subcellularLocation>
        <location evidence="1">Bacterial flagellum</location>
    </subcellularLocation>
</comment>
<proteinExistence type="inferred from homology"/>
<evidence type="ECO:0000256" key="1">
    <source>
        <dbReference type="ARBA" id="ARBA00004365"/>
    </source>
</evidence>
<dbReference type="GO" id="GO:0009288">
    <property type="term" value="C:bacterial-type flagellum"/>
    <property type="evidence" value="ECO:0007669"/>
    <property type="project" value="UniProtKB-SubCell"/>
</dbReference>
<dbReference type="EMBL" id="VTOY01000001">
    <property type="protein sequence ID" value="TYZ25130.1"/>
    <property type="molecule type" value="Genomic_DNA"/>
</dbReference>
<dbReference type="SUPFAM" id="SSF64518">
    <property type="entry name" value="Phase 1 flagellin"/>
    <property type="match status" value="1"/>
</dbReference>
<keyword evidence="3" id="KW-0975">Bacterial flagellum</keyword>
<dbReference type="Pfam" id="PF00700">
    <property type="entry name" value="Flagellin_C"/>
    <property type="match status" value="1"/>
</dbReference>
<evidence type="ECO:0000256" key="3">
    <source>
        <dbReference type="ARBA" id="ARBA00023143"/>
    </source>
</evidence>
<dbReference type="Proteomes" id="UP000323646">
    <property type="component" value="Unassembled WGS sequence"/>
</dbReference>
<evidence type="ECO:0000313" key="6">
    <source>
        <dbReference type="Proteomes" id="UP000323646"/>
    </source>
</evidence>
<comment type="similarity">
    <text evidence="2">Belongs to the bacterial flagellin family.</text>
</comment>
<accession>A0A5D6WBE3</accession>
<dbReference type="InterPro" id="IPR001492">
    <property type="entry name" value="Flagellin"/>
</dbReference>
<dbReference type="GO" id="GO:0005198">
    <property type="term" value="F:structural molecule activity"/>
    <property type="evidence" value="ECO:0007669"/>
    <property type="project" value="InterPro"/>
</dbReference>
<feature type="non-terminal residue" evidence="5">
    <location>
        <position position="1"/>
    </location>
</feature>
<feature type="domain" description="Flagellin C-terminal" evidence="4">
    <location>
        <begin position="69"/>
        <end position="153"/>
    </location>
</feature>
<comment type="caution">
    <text evidence="5">The sequence shown here is derived from an EMBL/GenBank/DDBJ whole genome shotgun (WGS) entry which is preliminary data.</text>
</comment>
<gene>
    <name evidence="5" type="ORF">FZ040_03710</name>
</gene>
<sequence length="154" mass="17415">PDPPEPDPPEPNPQYERRSKRFEGNPLIIHYGPKQNQHLRVYINDMHTKAMGLQNVVIDPIEEARKALGKLDEALDYALNELTRMGAYQTKLKYTIDNNTTAEENTTSAESVIRDADMAKSMMNYVTDNILTQTSKAMLAQANQNSGIVLRLLQ</sequence>
<dbReference type="Gene3D" id="6.10.10.10">
    <property type="entry name" value="Flagellar export chaperone, C-terminal domain"/>
    <property type="match status" value="1"/>
</dbReference>
<evidence type="ECO:0000256" key="2">
    <source>
        <dbReference type="ARBA" id="ARBA00005709"/>
    </source>
</evidence>
<evidence type="ECO:0000313" key="5">
    <source>
        <dbReference type="EMBL" id="TYZ25130.1"/>
    </source>
</evidence>
<reference evidence="5 6" key="1">
    <citation type="submission" date="2019-08" db="EMBL/GenBank/DDBJ databases">
        <title>Selenomonas sp. mPRGC5 and Selenomonas sp. mPRGC8 isolated from ruminal fluid of dairy goat (Capra hircus).</title>
        <authorList>
            <person name="Poothong S."/>
            <person name="Nuengjamnong C."/>
            <person name="Tanasupawat S."/>
        </authorList>
    </citation>
    <scope>NUCLEOTIDE SEQUENCE [LARGE SCALE GENOMIC DNA]</scope>
    <source>
        <strain evidence="6">mPRGC5</strain>
    </source>
</reference>
<organism evidence="5 6">
    <name type="scientific">Selenomonas ruminis</name>
    <dbReference type="NCBI Taxonomy" id="2593411"/>
    <lineage>
        <taxon>Bacteria</taxon>
        <taxon>Bacillati</taxon>
        <taxon>Bacillota</taxon>
        <taxon>Negativicutes</taxon>
        <taxon>Selenomonadales</taxon>
        <taxon>Selenomonadaceae</taxon>
        <taxon>Selenomonas</taxon>
    </lineage>
</organism>
<name>A0A5D6WBE3_9FIRM</name>
<dbReference type="InterPro" id="IPR046358">
    <property type="entry name" value="Flagellin_C"/>
</dbReference>